<evidence type="ECO:0000256" key="1">
    <source>
        <dbReference type="SAM" id="MobiDB-lite"/>
    </source>
</evidence>
<evidence type="ECO:0008006" key="4">
    <source>
        <dbReference type="Google" id="ProtNLM"/>
    </source>
</evidence>
<feature type="compositionally biased region" description="Gly residues" evidence="1">
    <location>
        <begin position="106"/>
        <end position="118"/>
    </location>
</feature>
<reference evidence="2 3" key="1">
    <citation type="journal article" date="2016" name="Sci. Rep.">
        <title>Insights into Adaptations to a Near-Obligate Nematode Endoparasitic Lifestyle from the Finished Genome of Drechmeria coniospora.</title>
        <authorList>
            <person name="Zhang L."/>
            <person name="Zhou Z."/>
            <person name="Guo Q."/>
            <person name="Fokkens L."/>
            <person name="Miskei M."/>
            <person name="Pocsi I."/>
            <person name="Zhang W."/>
            <person name="Chen M."/>
            <person name="Wang L."/>
            <person name="Sun Y."/>
            <person name="Donzelli B.G."/>
            <person name="Gibson D.M."/>
            <person name="Nelson D.R."/>
            <person name="Luo J.G."/>
            <person name="Rep M."/>
            <person name="Liu H."/>
            <person name="Yang S."/>
            <person name="Wang J."/>
            <person name="Krasnoff S.B."/>
            <person name="Xu Y."/>
            <person name="Molnar I."/>
            <person name="Lin M."/>
        </authorList>
    </citation>
    <scope>NUCLEOTIDE SEQUENCE [LARGE SCALE GENOMIC DNA]</scope>
    <source>
        <strain evidence="2 3">ARSEF 6962</strain>
    </source>
</reference>
<dbReference type="Proteomes" id="UP000076580">
    <property type="component" value="Chromosome 03"/>
</dbReference>
<sequence length="350" mass="37233">MFSLARLAFPASYYSLARPNSFSTHDARRSPCVARRLRELTDRRPQAVSCASHLPLSSAAMPPLCSLTHSFRGAFRLLPIAIPTLLSTLCATTTLISAAHAAPSPGQGGTGGNNGGTVGATPHDSYSSSVGVLGCKINTNRVAYWPDPVDCNNICVSLSYGNRKLHLLRVDQSAGAYDVSYDAWNYLYSGYGAAEKPVAGGAVSMKYENVDASHCADLIHGDDAKLPLSAANSMIFLSSCLDQSSSYVAKNYVLYNVLDPLCSLGYDEPCRLDWPNGNQAACPHILGMPARLRGAPVYNLRYPTGQKVLASSTGETEVGDESLARSRARLRAAALPWIVAALVLVLAACC</sequence>
<comment type="caution">
    <text evidence="2">The sequence shown here is derived from an EMBL/GenBank/DDBJ whole genome shotgun (WGS) entry which is preliminary data.</text>
</comment>
<evidence type="ECO:0000313" key="2">
    <source>
        <dbReference type="EMBL" id="KYK54410.1"/>
    </source>
</evidence>
<dbReference type="EMBL" id="LAYC01000003">
    <property type="protein sequence ID" value="KYK54410.1"/>
    <property type="molecule type" value="Genomic_DNA"/>
</dbReference>
<evidence type="ECO:0000313" key="3">
    <source>
        <dbReference type="Proteomes" id="UP000076580"/>
    </source>
</evidence>
<protein>
    <recommendedName>
        <fullName evidence="4">Cerato-platanin</fullName>
    </recommendedName>
</protein>
<proteinExistence type="predicted"/>
<dbReference type="STRING" id="98403.A0A151GBC7"/>
<feature type="region of interest" description="Disordered" evidence="1">
    <location>
        <begin position="102"/>
        <end position="121"/>
    </location>
</feature>
<dbReference type="PANTHER" id="PTHR38850">
    <property type="entry name" value="CERATO-PLATANIN"/>
    <property type="match status" value="1"/>
</dbReference>
<dbReference type="PANTHER" id="PTHR38850:SF2">
    <property type="entry name" value="CERATO-PLATANIN"/>
    <property type="match status" value="1"/>
</dbReference>
<dbReference type="GeneID" id="63719011"/>
<dbReference type="AlphaFoldDB" id="A0A151GBC7"/>
<keyword evidence="3" id="KW-1185">Reference proteome</keyword>
<name>A0A151GBC7_DRECN</name>
<dbReference type="InParanoid" id="A0A151GBC7"/>
<gene>
    <name evidence="2" type="ORF">DCS_06368</name>
</gene>
<dbReference type="RefSeq" id="XP_040653762.1">
    <property type="nucleotide sequence ID" value="XM_040803658.1"/>
</dbReference>
<organism evidence="2 3">
    <name type="scientific">Drechmeria coniospora</name>
    <name type="common">Nematophagous fungus</name>
    <name type="synonym">Meria coniospora</name>
    <dbReference type="NCBI Taxonomy" id="98403"/>
    <lineage>
        <taxon>Eukaryota</taxon>
        <taxon>Fungi</taxon>
        <taxon>Dikarya</taxon>
        <taxon>Ascomycota</taxon>
        <taxon>Pezizomycotina</taxon>
        <taxon>Sordariomycetes</taxon>
        <taxon>Hypocreomycetidae</taxon>
        <taxon>Hypocreales</taxon>
        <taxon>Ophiocordycipitaceae</taxon>
        <taxon>Drechmeria</taxon>
    </lineage>
</organism>
<accession>A0A151GBC7</accession>